<evidence type="ECO:0000259" key="2">
    <source>
        <dbReference type="Pfam" id="PF05651"/>
    </source>
</evidence>
<dbReference type="STRING" id="1178515.SY83_04530"/>
<dbReference type="InterPro" id="IPR009057">
    <property type="entry name" value="Homeodomain-like_sf"/>
</dbReference>
<evidence type="ECO:0000259" key="4">
    <source>
        <dbReference type="Pfam" id="PF17853"/>
    </source>
</evidence>
<dbReference type="AlphaFoldDB" id="A0A172TPI6"/>
<dbReference type="InterPro" id="IPR042070">
    <property type="entry name" value="PucR_C-HTH_sf"/>
</dbReference>
<feature type="domain" description="PucR C-terminal helix-turn-helix" evidence="3">
    <location>
        <begin position="290"/>
        <end position="342"/>
    </location>
</feature>
<dbReference type="InterPro" id="IPR051448">
    <property type="entry name" value="CdaR-like_regulators"/>
</dbReference>
<comment type="similarity">
    <text evidence="1">Belongs to the CdaR family.</text>
</comment>
<proteinExistence type="inferred from homology"/>
<evidence type="ECO:0000313" key="6">
    <source>
        <dbReference type="Proteomes" id="UP000076927"/>
    </source>
</evidence>
<dbReference type="Pfam" id="PF05651">
    <property type="entry name" value="Diacid_rec"/>
    <property type="match status" value="1"/>
</dbReference>
<organism evidence="5 6">
    <name type="scientific">Paenibacillus swuensis</name>
    <dbReference type="NCBI Taxonomy" id="1178515"/>
    <lineage>
        <taxon>Bacteria</taxon>
        <taxon>Bacillati</taxon>
        <taxon>Bacillota</taxon>
        <taxon>Bacilli</taxon>
        <taxon>Bacillales</taxon>
        <taxon>Paenibacillaceae</taxon>
        <taxon>Paenibacillus</taxon>
    </lineage>
</organism>
<keyword evidence="6" id="KW-1185">Reference proteome</keyword>
<dbReference type="Pfam" id="PF17853">
    <property type="entry name" value="GGDEF_2"/>
    <property type="match status" value="1"/>
</dbReference>
<dbReference type="InterPro" id="IPR008599">
    <property type="entry name" value="Diacid_rec"/>
</dbReference>
<dbReference type="Gene3D" id="1.10.10.2840">
    <property type="entry name" value="PucR C-terminal helix-turn-helix domain"/>
    <property type="match status" value="1"/>
</dbReference>
<dbReference type="PANTHER" id="PTHR33744">
    <property type="entry name" value="CARBOHYDRATE DIACID REGULATOR"/>
    <property type="match status" value="1"/>
</dbReference>
<dbReference type="EMBL" id="CP011388">
    <property type="protein sequence ID" value="ANE48727.1"/>
    <property type="molecule type" value="Genomic_DNA"/>
</dbReference>
<dbReference type="InterPro" id="IPR025736">
    <property type="entry name" value="PucR_C-HTH_dom"/>
</dbReference>
<name>A0A172TPI6_9BACL</name>
<feature type="domain" description="Putative sugar diacid recognition" evidence="2">
    <location>
        <begin position="4"/>
        <end position="119"/>
    </location>
</feature>
<gene>
    <name evidence="5" type="ORF">SY83_04530</name>
</gene>
<dbReference type="SUPFAM" id="SSF46689">
    <property type="entry name" value="Homeodomain-like"/>
    <property type="match status" value="1"/>
</dbReference>
<dbReference type="PANTHER" id="PTHR33744:SF15">
    <property type="entry name" value="CARBOHYDRATE DIACID REGULATOR"/>
    <property type="match status" value="1"/>
</dbReference>
<dbReference type="KEGG" id="pswu:SY83_04530"/>
<sequence length="352" mass="40494">MFRTHFNINVMDARGYIIASGDSSRLGHYHAAAAYVIRQRQELLIDETNQSRWKGSQPGLNLPIIIHGQVVGVIGISGRMEQIEPVAQLVKMTTELMIKQSQLKLQQEWRQLHIDWILKELVESTEIDEGNMRQRLQAIGCSITPPYQAIVIEHESSLQFNTAERFFDVMSRGIADRSVFLSAYRPHRTLLLCYGNASSSLSYNIDQVRQVVTSYTSDYRMGIGSLIQSLHEVRSSFEEAEAALRYPSKDERVLTYRQIQGPLIIHELPSQTKEKLIKASKAYWDDKIEETLKAFFASDLNIAESAKMLGIHRNTMLYRLEQIHKLSGYNPQKFQEAHMLQWIVWLQKALRA</sequence>
<evidence type="ECO:0000313" key="5">
    <source>
        <dbReference type="EMBL" id="ANE48727.1"/>
    </source>
</evidence>
<dbReference type="Proteomes" id="UP000076927">
    <property type="component" value="Chromosome"/>
</dbReference>
<evidence type="ECO:0000256" key="1">
    <source>
        <dbReference type="ARBA" id="ARBA00006754"/>
    </source>
</evidence>
<accession>A0A172TPI6</accession>
<dbReference type="Pfam" id="PF13556">
    <property type="entry name" value="HTH_30"/>
    <property type="match status" value="1"/>
</dbReference>
<dbReference type="PATRIC" id="fig|1178515.4.peg.911"/>
<protein>
    <submittedName>
        <fullName evidence="5">Transcriptional regulator</fullName>
    </submittedName>
</protein>
<feature type="domain" description="CdaR GGDEF-like" evidence="4">
    <location>
        <begin position="128"/>
        <end position="246"/>
    </location>
</feature>
<dbReference type="InterPro" id="IPR041522">
    <property type="entry name" value="CdaR_GGDEF"/>
</dbReference>
<evidence type="ECO:0000259" key="3">
    <source>
        <dbReference type="Pfam" id="PF13556"/>
    </source>
</evidence>
<reference evidence="5 6" key="1">
    <citation type="submission" date="2015-01" db="EMBL/GenBank/DDBJ databases">
        <title>Paenibacillus swuensis/DY6/whole genome sequencing.</title>
        <authorList>
            <person name="Kim M.K."/>
            <person name="Srinivasan S."/>
            <person name="Lee J.-J."/>
        </authorList>
    </citation>
    <scope>NUCLEOTIDE SEQUENCE [LARGE SCALE GENOMIC DNA]</scope>
    <source>
        <strain evidence="5 6">DY6</strain>
    </source>
</reference>